<feature type="transmembrane region" description="Helical" evidence="6">
    <location>
        <begin position="261"/>
        <end position="283"/>
    </location>
</feature>
<name>A0ABT8AGC4_9PROT</name>
<sequence>MNMPPSGLLGAGAGLLALGLAVTLGLGALKRQEARRGRMQAVLGPLHPASPVATPRRTLLQTMAEFAPLRWLAGCLRLQINHAADYPIRWWLVPVIALPLARAAAGLLAVLAGDAALLATLPVWLLLCRSIYEALDRRRREILFRQFPDALGMITRAIRVGIPIAEAIRAVTREMPKETADEFRRIADRLAIGLSMEQSLSETAHHNGVQEYRFFATALSLQSTTGGGLGETLENLSDVIRKRVALKERGFALAAEARTSAAILAALPFFTTGVMAIMNPSYVGVLFHDPGGQRILAIAVGLMLLGMAIMRGMIRKSLA</sequence>
<feature type="transmembrane region" description="Helical" evidence="6">
    <location>
        <begin position="295"/>
        <end position="314"/>
    </location>
</feature>
<evidence type="ECO:0000313" key="9">
    <source>
        <dbReference type="Proteomes" id="UP001529369"/>
    </source>
</evidence>
<keyword evidence="4 6" id="KW-1133">Transmembrane helix</keyword>
<dbReference type="Gene3D" id="1.20.81.30">
    <property type="entry name" value="Type II secretion system (T2SS), domain F"/>
    <property type="match status" value="1"/>
</dbReference>
<evidence type="ECO:0000256" key="3">
    <source>
        <dbReference type="ARBA" id="ARBA00022692"/>
    </source>
</evidence>
<dbReference type="Pfam" id="PF00482">
    <property type="entry name" value="T2SSF"/>
    <property type="match status" value="1"/>
</dbReference>
<evidence type="ECO:0000256" key="1">
    <source>
        <dbReference type="ARBA" id="ARBA00004651"/>
    </source>
</evidence>
<feature type="transmembrane region" description="Helical" evidence="6">
    <location>
        <begin position="90"/>
        <end position="110"/>
    </location>
</feature>
<protein>
    <submittedName>
        <fullName evidence="8">Type II secretion system F family protein</fullName>
    </submittedName>
</protein>
<evidence type="ECO:0000259" key="7">
    <source>
        <dbReference type="Pfam" id="PF00482"/>
    </source>
</evidence>
<dbReference type="PANTHER" id="PTHR35007">
    <property type="entry name" value="INTEGRAL MEMBRANE PROTEIN-RELATED"/>
    <property type="match status" value="1"/>
</dbReference>
<dbReference type="RefSeq" id="WP_290320523.1">
    <property type="nucleotide sequence ID" value="NZ_JAUFPN010000206.1"/>
</dbReference>
<feature type="transmembrane region" description="Helical" evidence="6">
    <location>
        <begin position="116"/>
        <end position="135"/>
    </location>
</feature>
<keyword evidence="5 6" id="KW-0472">Membrane</keyword>
<dbReference type="PANTHER" id="PTHR35007:SF1">
    <property type="entry name" value="PILUS ASSEMBLY PROTEIN"/>
    <property type="match status" value="1"/>
</dbReference>
<gene>
    <name evidence="8" type="ORF">QWZ14_28855</name>
</gene>
<comment type="caution">
    <text evidence="8">The sequence shown here is derived from an EMBL/GenBank/DDBJ whole genome shotgun (WGS) entry which is preliminary data.</text>
</comment>
<reference evidence="9" key="1">
    <citation type="journal article" date="2019" name="Int. J. Syst. Evol. Microbiol.">
        <title>The Global Catalogue of Microorganisms (GCM) 10K type strain sequencing project: providing services to taxonomists for standard genome sequencing and annotation.</title>
        <authorList>
            <consortium name="The Broad Institute Genomics Platform"/>
            <consortium name="The Broad Institute Genome Sequencing Center for Infectious Disease"/>
            <person name="Wu L."/>
            <person name="Ma J."/>
        </authorList>
    </citation>
    <scope>NUCLEOTIDE SEQUENCE [LARGE SCALE GENOMIC DNA]</scope>
    <source>
        <strain evidence="9">CECT 7131</strain>
    </source>
</reference>
<feature type="domain" description="Type II secretion system protein GspF" evidence="7">
    <location>
        <begin position="155"/>
        <end position="275"/>
    </location>
</feature>
<comment type="subcellular location">
    <subcellularLocation>
        <location evidence="1">Cell membrane</location>
        <topology evidence="1">Multi-pass membrane protein</topology>
    </subcellularLocation>
</comment>
<accession>A0ABT8AGC4</accession>
<dbReference type="InterPro" id="IPR042094">
    <property type="entry name" value="T2SS_GspF_sf"/>
</dbReference>
<evidence type="ECO:0000256" key="4">
    <source>
        <dbReference type="ARBA" id="ARBA00022989"/>
    </source>
</evidence>
<evidence type="ECO:0000256" key="6">
    <source>
        <dbReference type="SAM" id="Phobius"/>
    </source>
</evidence>
<evidence type="ECO:0000256" key="5">
    <source>
        <dbReference type="ARBA" id="ARBA00023136"/>
    </source>
</evidence>
<keyword evidence="2" id="KW-1003">Cell membrane</keyword>
<dbReference type="InterPro" id="IPR018076">
    <property type="entry name" value="T2SS_GspF_dom"/>
</dbReference>
<dbReference type="EMBL" id="JAUFPN010000206">
    <property type="protein sequence ID" value="MDN3568409.1"/>
    <property type="molecule type" value="Genomic_DNA"/>
</dbReference>
<organism evidence="8 9">
    <name type="scientific">Paeniroseomonas aquatica</name>
    <dbReference type="NCBI Taxonomy" id="373043"/>
    <lineage>
        <taxon>Bacteria</taxon>
        <taxon>Pseudomonadati</taxon>
        <taxon>Pseudomonadota</taxon>
        <taxon>Alphaproteobacteria</taxon>
        <taxon>Acetobacterales</taxon>
        <taxon>Acetobacteraceae</taxon>
        <taxon>Paeniroseomonas</taxon>
    </lineage>
</organism>
<proteinExistence type="predicted"/>
<dbReference type="Proteomes" id="UP001529369">
    <property type="component" value="Unassembled WGS sequence"/>
</dbReference>
<feature type="transmembrane region" description="Helical" evidence="6">
    <location>
        <begin position="6"/>
        <end position="29"/>
    </location>
</feature>
<keyword evidence="3 6" id="KW-0812">Transmembrane</keyword>
<evidence type="ECO:0000313" key="8">
    <source>
        <dbReference type="EMBL" id="MDN3568409.1"/>
    </source>
</evidence>
<keyword evidence="9" id="KW-1185">Reference proteome</keyword>
<evidence type="ECO:0000256" key="2">
    <source>
        <dbReference type="ARBA" id="ARBA00022475"/>
    </source>
</evidence>